<comment type="pathway">
    <text evidence="13">Amino-acid biosynthesis; L-arginine biosynthesis; L-ornithine and N-acetyl-L-glutamate from L-glutamate and N(2)-acetyl-L-ornithine (cyclic): step 1/1.</text>
</comment>
<sequence length="408" mass="43358">MNVTTKSQGMTEIKNGSIISPHGFHAGGLHCGIRKTKLDLAWLYTEKEAVAAAVYTTNSFKAAPLNVTKESIESNQTLSALICNSGVANACTGKQGEVDALEMRHLTAAKLGLAEKDVAVASTGLIGTLLPMDKIRSGIDEIDFNKPSAASFESAILTTDTVRKGVAVTLEIDGKTVTIGGAAKGSGMINPNMATMLSFITTDAHIEKGALTNALKSITNQSYNMITVDGDTSTNDMVCVMANGLAGNDQLDENHPEWHQFYEALFFVSQSLAKSIARDGEGATKLIEVQVEGAHTEEEAQQIAKSIIGSNLVKTAIHGSDANWGRIITAIGYSGIEIDPNAVDVALGDIDVVKQGVPVDFDEIEAKRYLEQDEIVIYASVGKGTASSKGWGCDLSYDYVQINASYRT</sequence>
<keyword evidence="13" id="KW-0963">Cytoplasm</keyword>
<feature type="site" description="Involved in the stabilization of negative charge on the oxyanion by the formation of the oxyanion hole" evidence="13">
    <location>
        <position position="123"/>
    </location>
</feature>
<dbReference type="GO" id="GO:0004358">
    <property type="term" value="F:L-glutamate N-acetyltransferase activity, acting on acetyl-L-ornithine as donor"/>
    <property type="evidence" value="ECO:0007669"/>
    <property type="project" value="UniProtKB-UniRule"/>
</dbReference>
<feature type="binding site" evidence="13">
    <location>
        <position position="158"/>
    </location>
    <ligand>
        <name>substrate</name>
    </ligand>
</feature>
<comment type="similarity">
    <text evidence="2 13">Belongs to the ArgJ family.</text>
</comment>
<dbReference type="EC" id="2.3.1.35" evidence="13"/>
<name>A0A1G6GKJ1_9BACI</name>
<comment type="subcellular location">
    <subcellularLocation>
        <location evidence="1 13">Cytoplasm</location>
    </subcellularLocation>
</comment>
<dbReference type="Proteomes" id="UP000242949">
    <property type="component" value="Unassembled WGS sequence"/>
</dbReference>
<comment type="pathway">
    <text evidence="13">Amino-acid biosynthesis; L-arginine biosynthesis; N(2)-acetyl-L-ornithine from L-glutamate: step 1/4.</text>
</comment>
<evidence type="ECO:0000313" key="15">
    <source>
        <dbReference type="Proteomes" id="UP000242949"/>
    </source>
</evidence>
<keyword evidence="15" id="KW-1185">Reference proteome</keyword>
<feature type="chain" id="PRO_5023319695" description="Arginine biosynthesis bifunctional protein ArgJ alpha chain" evidence="13">
    <location>
        <begin position="1"/>
        <end position="194"/>
    </location>
</feature>
<proteinExistence type="inferred from homology"/>
<evidence type="ECO:0000313" key="14">
    <source>
        <dbReference type="EMBL" id="SDB82429.1"/>
    </source>
</evidence>
<evidence type="ECO:0000256" key="11">
    <source>
        <dbReference type="ARBA" id="ARBA00049439"/>
    </source>
</evidence>
<dbReference type="RefSeq" id="WP_090791987.1">
    <property type="nucleotide sequence ID" value="NZ_FMYI01000001.1"/>
</dbReference>
<dbReference type="GO" id="GO:0005737">
    <property type="term" value="C:cytoplasm"/>
    <property type="evidence" value="ECO:0007669"/>
    <property type="project" value="UniProtKB-SubCell"/>
</dbReference>
<evidence type="ECO:0000256" key="1">
    <source>
        <dbReference type="ARBA" id="ARBA00004496"/>
    </source>
</evidence>
<dbReference type="Gene3D" id="3.60.70.12">
    <property type="entry name" value="L-amino peptidase D-ALA esterase/amidase"/>
    <property type="match status" value="1"/>
</dbReference>
<feature type="binding site" evidence="13">
    <location>
        <position position="408"/>
    </location>
    <ligand>
        <name>substrate</name>
    </ligand>
</feature>
<evidence type="ECO:0000256" key="13">
    <source>
        <dbReference type="HAMAP-Rule" id="MF_01106"/>
    </source>
</evidence>
<feature type="binding site" evidence="13">
    <location>
        <position position="281"/>
    </location>
    <ligand>
        <name>substrate</name>
    </ligand>
</feature>
<dbReference type="SUPFAM" id="SSF56266">
    <property type="entry name" value="DmpA/ArgJ-like"/>
    <property type="match status" value="1"/>
</dbReference>
<feature type="site" description="Involved in the stabilization of negative charge on the oxyanion by the formation of the oxyanion hole" evidence="13">
    <location>
        <position position="124"/>
    </location>
</feature>
<keyword evidence="5 13" id="KW-0028">Amino-acid biosynthesis</keyword>
<dbReference type="CDD" id="cd02152">
    <property type="entry name" value="OAT"/>
    <property type="match status" value="1"/>
</dbReference>
<dbReference type="Gene3D" id="3.10.20.340">
    <property type="entry name" value="ArgJ beta chain, C-terminal domain"/>
    <property type="match status" value="1"/>
</dbReference>
<gene>
    <name evidence="13" type="primary">argJ</name>
    <name evidence="14" type="ORF">SAMN05421734_101213</name>
</gene>
<dbReference type="UniPathway" id="UPA00068">
    <property type="reaction ID" value="UER00106"/>
</dbReference>
<feature type="binding site" evidence="13">
    <location>
        <position position="195"/>
    </location>
    <ligand>
        <name>substrate</name>
    </ligand>
</feature>
<keyword evidence="6 13" id="KW-0808">Transferase</keyword>
<comment type="function">
    <text evidence="12 13">Catalyzes two activities which are involved in the cyclic version of arginine biosynthesis: the synthesis of N-acetylglutamate from glutamate and acetyl-CoA as the acetyl donor, and of ornithine by transacetylation between N(2)-acetylornithine and glutamate.</text>
</comment>
<dbReference type="NCBIfam" id="NF003802">
    <property type="entry name" value="PRK05388.1"/>
    <property type="match status" value="1"/>
</dbReference>
<evidence type="ECO:0000256" key="7">
    <source>
        <dbReference type="ARBA" id="ARBA00022813"/>
    </source>
</evidence>
<accession>A0A1G6GKJ1</accession>
<keyword evidence="9 13" id="KW-0012">Acyltransferase</keyword>
<dbReference type="EMBL" id="FMYI01000001">
    <property type="protein sequence ID" value="SDB82429.1"/>
    <property type="molecule type" value="Genomic_DNA"/>
</dbReference>
<dbReference type="FunFam" id="3.10.20.340:FF:000001">
    <property type="entry name" value="Arginine biosynthesis bifunctional protein ArgJ, chloroplastic"/>
    <property type="match status" value="1"/>
</dbReference>
<protein>
    <recommendedName>
        <fullName evidence="13">Arginine biosynthesis bifunctional protein ArgJ</fullName>
    </recommendedName>
    <domain>
        <recommendedName>
            <fullName evidence="13">Glutamate N-acetyltransferase</fullName>
            <ecNumber evidence="13">2.3.1.35</ecNumber>
        </recommendedName>
        <alternativeName>
            <fullName evidence="13">Ornithine acetyltransferase</fullName>
            <shortName evidence="13">OATase</shortName>
        </alternativeName>
        <alternativeName>
            <fullName evidence="13">Ornithine transacetylase</fullName>
        </alternativeName>
    </domain>
    <domain>
        <recommendedName>
            <fullName evidence="13">Amino-acid acetyltransferase</fullName>
            <ecNumber evidence="13">2.3.1.1</ecNumber>
        </recommendedName>
        <alternativeName>
            <fullName evidence="13">N-acetylglutamate synthase</fullName>
            <shortName evidence="13">AGSase</shortName>
        </alternativeName>
    </domain>
    <component>
        <recommendedName>
            <fullName evidence="13">Arginine biosynthesis bifunctional protein ArgJ alpha chain</fullName>
        </recommendedName>
    </component>
    <component>
        <recommendedName>
            <fullName evidence="13">Arginine biosynthesis bifunctional protein ArgJ beta chain</fullName>
        </recommendedName>
    </component>
</protein>
<dbReference type="InterPro" id="IPR016117">
    <property type="entry name" value="ArgJ-like_dom_sf"/>
</dbReference>
<reference evidence="15" key="1">
    <citation type="submission" date="2016-09" db="EMBL/GenBank/DDBJ databases">
        <authorList>
            <person name="Varghese N."/>
            <person name="Submissions S."/>
        </authorList>
    </citation>
    <scope>NUCLEOTIDE SEQUENCE [LARGE SCALE GENOMIC DNA]</scope>
    <source>
        <strain evidence="15">S5</strain>
    </source>
</reference>
<evidence type="ECO:0000256" key="10">
    <source>
        <dbReference type="ARBA" id="ARBA00048372"/>
    </source>
</evidence>
<feature type="binding site" evidence="13">
    <location>
        <position position="184"/>
    </location>
    <ligand>
        <name>substrate</name>
    </ligand>
</feature>
<evidence type="ECO:0000256" key="4">
    <source>
        <dbReference type="ARBA" id="ARBA00022571"/>
    </source>
</evidence>
<dbReference type="InterPro" id="IPR042195">
    <property type="entry name" value="ArgJ_beta_C"/>
</dbReference>
<keyword evidence="7 13" id="KW-0068">Autocatalytic cleavage</keyword>
<keyword evidence="8 13" id="KW-0511">Multifunctional enzyme</keyword>
<organism evidence="14 15">
    <name type="scientific">Pelagirhabdus alkalitolerans</name>
    <dbReference type="NCBI Taxonomy" id="1612202"/>
    <lineage>
        <taxon>Bacteria</taxon>
        <taxon>Bacillati</taxon>
        <taxon>Bacillota</taxon>
        <taxon>Bacilli</taxon>
        <taxon>Bacillales</taxon>
        <taxon>Bacillaceae</taxon>
        <taxon>Pelagirhabdus</taxon>
    </lineage>
</organism>
<dbReference type="GO" id="GO:0004042">
    <property type="term" value="F:L-glutamate N-acetyltransferase activity"/>
    <property type="evidence" value="ECO:0007669"/>
    <property type="project" value="UniProtKB-UniRule"/>
</dbReference>
<dbReference type="GO" id="GO:0006592">
    <property type="term" value="P:ornithine biosynthetic process"/>
    <property type="evidence" value="ECO:0007669"/>
    <property type="project" value="TreeGrafter"/>
</dbReference>
<dbReference type="AlphaFoldDB" id="A0A1G6GKJ1"/>
<evidence type="ECO:0000256" key="8">
    <source>
        <dbReference type="ARBA" id="ARBA00023268"/>
    </source>
</evidence>
<comment type="catalytic activity">
    <reaction evidence="11 13">
        <text>N(2)-acetyl-L-ornithine + L-glutamate = N-acetyl-L-glutamate + L-ornithine</text>
        <dbReference type="Rhea" id="RHEA:15349"/>
        <dbReference type="ChEBI" id="CHEBI:29985"/>
        <dbReference type="ChEBI" id="CHEBI:44337"/>
        <dbReference type="ChEBI" id="CHEBI:46911"/>
        <dbReference type="ChEBI" id="CHEBI:57805"/>
        <dbReference type="EC" id="2.3.1.35"/>
    </reaction>
</comment>
<dbReference type="Gene3D" id="3.30.2330.10">
    <property type="entry name" value="arginine biosynthesis bifunctional protein suprefamily"/>
    <property type="match status" value="1"/>
</dbReference>
<dbReference type="FunFam" id="3.60.70.12:FF:000001">
    <property type="entry name" value="Arginine biosynthesis bifunctional protein ArgJ, chloroplastic"/>
    <property type="match status" value="1"/>
</dbReference>
<evidence type="ECO:0000256" key="12">
    <source>
        <dbReference type="ARBA" id="ARBA00054976"/>
    </source>
</evidence>
<dbReference type="PANTHER" id="PTHR23100">
    <property type="entry name" value="ARGININE BIOSYNTHESIS BIFUNCTIONAL PROTEIN ARGJ"/>
    <property type="match status" value="1"/>
</dbReference>
<comment type="catalytic activity">
    <reaction evidence="10 13">
        <text>L-glutamate + acetyl-CoA = N-acetyl-L-glutamate + CoA + H(+)</text>
        <dbReference type="Rhea" id="RHEA:24292"/>
        <dbReference type="ChEBI" id="CHEBI:15378"/>
        <dbReference type="ChEBI" id="CHEBI:29985"/>
        <dbReference type="ChEBI" id="CHEBI:44337"/>
        <dbReference type="ChEBI" id="CHEBI:57287"/>
        <dbReference type="ChEBI" id="CHEBI:57288"/>
        <dbReference type="EC" id="2.3.1.1"/>
    </reaction>
</comment>
<feature type="site" description="Cleavage; by autolysis" evidence="13">
    <location>
        <begin position="194"/>
        <end position="195"/>
    </location>
</feature>
<comment type="subunit">
    <text evidence="3 13">Heterotetramer of two alpha and two beta chains.</text>
</comment>
<dbReference type="HAMAP" id="MF_01106">
    <property type="entry name" value="ArgJ"/>
    <property type="match status" value="1"/>
</dbReference>
<feature type="active site" description="Nucleophile" evidence="13">
    <location>
        <position position="195"/>
    </location>
</feature>
<dbReference type="STRING" id="1612202.SAMN05421734_101213"/>
<dbReference type="Pfam" id="PF01960">
    <property type="entry name" value="ArgJ"/>
    <property type="match status" value="1"/>
</dbReference>
<evidence type="ECO:0000256" key="5">
    <source>
        <dbReference type="ARBA" id="ARBA00022605"/>
    </source>
</evidence>
<dbReference type="PANTHER" id="PTHR23100:SF0">
    <property type="entry name" value="ARGININE BIOSYNTHESIS BIFUNCTIONAL PROTEIN ARGJ, MITOCHONDRIAL"/>
    <property type="match status" value="1"/>
</dbReference>
<evidence type="ECO:0000256" key="6">
    <source>
        <dbReference type="ARBA" id="ARBA00022679"/>
    </source>
</evidence>
<feature type="chain" id="PRO_5023319696" description="Arginine biosynthesis bifunctional protein ArgJ beta chain" evidence="13">
    <location>
        <begin position="195"/>
        <end position="408"/>
    </location>
</feature>
<feature type="binding site" evidence="13">
    <location>
        <position position="403"/>
    </location>
    <ligand>
        <name>substrate</name>
    </ligand>
</feature>
<dbReference type="InterPro" id="IPR002813">
    <property type="entry name" value="Arg_biosynth_ArgJ"/>
</dbReference>
<evidence type="ECO:0000256" key="3">
    <source>
        <dbReference type="ARBA" id="ARBA00011475"/>
    </source>
</evidence>
<evidence type="ECO:0000256" key="9">
    <source>
        <dbReference type="ARBA" id="ARBA00023315"/>
    </source>
</evidence>
<dbReference type="FunFam" id="3.30.2330.10:FF:000001">
    <property type="entry name" value="Arginine biosynthesis bifunctional protein ArgJ, mitochondrial"/>
    <property type="match status" value="1"/>
</dbReference>
<keyword evidence="4 13" id="KW-0055">Arginine biosynthesis</keyword>
<evidence type="ECO:0000256" key="2">
    <source>
        <dbReference type="ARBA" id="ARBA00006774"/>
    </source>
</evidence>
<dbReference type="NCBIfam" id="TIGR00120">
    <property type="entry name" value="ArgJ"/>
    <property type="match status" value="1"/>
</dbReference>
<dbReference type="GO" id="GO:0006526">
    <property type="term" value="P:L-arginine biosynthetic process"/>
    <property type="evidence" value="ECO:0007669"/>
    <property type="project" value="UniProtKB-UniRule"/>
</dbReference>
<dbReference type="OrthoDB" id="9804242at2"/>
<dbReference type="EC" id="2.3.1.1" evidence="13"/>